<keyword evidence="2" id="KW-1185">Reference proteome</keyword>
<proteinExistence type="predicted"/>
<dbReference type="GeneID" id="116290589"/>
<dbReference type="Gene3D" id="3.40.395.10">
    <property type="entry name" value="Adenoviral Proteinase, Chain A"/>
    <property type="match status" value="1"/>
</dbReference>
<feature type="region of interest" description="Disordered" evidence="1">
    <location>
        <begin position="244"/>
        <end position="285"/>
    </location>
</feature>
<organism evidence="2 3">
    <name type="scientific">Actinia tenebrosa</name>
    <name type="common">Australian red waratah sea anemone</name>
    <dbReference type="NCBI Taxonomy" id="6105"/>
    <lineage>
        <taxon>Eukaryota</taxon>
        <taxon>Metazoa</taxon>
        <taxon>Cnidaria</taxon>
        <taxon>Anthozoa</taxon>
        <taxon>Hexacorallia</taxon>
        <taxon>Actiniaria</taxon>
        <taxon>Actiniidae</taxon>
        <taxon>Actinia</taxon>
    </lineage>
</organism>
<sequence length="667" mass="76364">MAAWRARPLIISVSGATQRRITISPPTRTRLETETIRDRVFKVEEGEEEEIDIYDMEAKEWGFLLREMFGDRLGTGDYGHLTIEHTGMLFRRFRSFSKYSNQGFEALHRLQRQVYTRATNHDAKLPGKSLEDILIHHYAEKLLFFRLCVTNAIECHNEGKPFHFRGCGWKKNICPMLNDDIRWLHLMKDLSASIMGDDYLQYYFDKNSGVKIVEDMIPHAIYNHEEWEAEYGLKMKKHHCMTIGNESKEPPVKKRKSKKCLFSSDNDGTQDTKTDTSPKVIPSKPNGFQLDSPVNSLSSNRNLKLCQSNMMATRCQLANIILPPSKRIGNNDIEIILCPATVPYSDPYSITCIPSKTSLEYSEKLIADLHKSNTANIQGISFRTIGTFHPDHLSVFHKFHQVQEISNDVSFEVQWLNIDDGLDKEDIIKLSSALWDNKPSKVIIAITLAYTLAIDTTSFASLVGERYLDNMTIDVCLNKYMWELKGQNSALATLVVPTLVWTWESANNHQHLKTQIESCITHCQISTTHNLQIIIPVYMASLKHWGIVYVDFSQRQMHFDDGLRKNIPRGLQRSLQHILDAFHEVIPGTNAKWWNNSATFNRLGMPRQDSRDALQNNQGSGSCGIGVILAGRDLMAKGNSAIHNFTWNFGQSRLLRKNLMLKILQWS</sequence>
<dbReference type="RefSeq" id="XP_031553519.1">
    <property type="nucleotide sequence ID" value="XM_031697659.1"/>
</dbReference>
<dbReference type="KEGG" id="aten:116290589"/>
<evidence type="ECO:0000256" key="1">
    <source>
        <dbReference type="SAM" id="MobiDB-lite"/>
    </source>
</evidence>
<reference evidence="3" key="1">
    <citation type="submission" date="2025-08" db="UniProtKB">
        <authorList>
            <consortium name="RefSeq"/>
        </authorList>
    </citation>
    <scope>IDENTIFICATION</scope>
    <source>
        <tissue evidence="3">Tentacle</tissue>
    </source>
</reference>
<gene>
    <name evidence="3" type="primary">LOC116290589</name>
</gene>
<dbReference type="SUPFAM" id="SSF54001">
    <property type="entry name" value="Cysteine proteinases"/>
    <property type="match status" value="1"/>
</dbReference>
<dbReference type="InterPro" id="IPR038765">
    <property type="entry name" value="Papain-like_cys_pep_sf"/>
</dbReference>
<protein>
    <submittedName>
        <fullName evidence="3">Uncharacterized protein LOC116290589</fullName>
    </submittedName>
</protein>
<accession>A0A6P8HAN0</accession>
<evidence type="ECO:0000313" key="3">
    <source>
        <dbReference type="RefSeq" id="XP_031553519.1"/>
    </source>
</evidence>
<dbReference type="InParanoid" id="A0A6P8HAN0"/>
<dbReference type="Proteomes" id="UP000515163">
    <property type="component" value="Unplaced"/>
</dbReference>
<dbReference type="OrthoDB" id="5964499at2759"/>
<dbReference type="AlphaFoldDB" id="A0A6P8HAN0"/>
<evidence type="ECO:0000313" key="2">
    <source>
        <dbReference type="Proteomes" id="UP000515163"/>
    </source>
</evidence>
<name>A0A6P8HAN0_ACTTE</name>